<dbReference type="Pfam" id="PF00005">
    <property type="entry name" value="ABC_tran"/>
    <property type="match status" value="2"/>
</dbReference>
<name>A0A1L5PCX6_RHIET</name>
<dbReference type="NCBIfam" id="NF008453">
    <property type="entry name" value="PRK11308.1"/>
    <property type="match status" value="2"/>
</dbReference>
<keyword evidence="9" id="KW-0614">Plasmid</keyword>
<comment type="subcellular location">
    <subcellularLocation>
        <location evidence="1">Cell inner membrane</location>
        <topology evidence="1">Peripheral membrane protein</topology>
    </subcellularLocation>
</comment>
<evidence type="ECO:0000313" key="9">
    <source>
        <dbReference type="EMBL" id="APO77992.1"/>
    </source>
</evidence>
<dbReference type="GO" id="GO:0005524">
    <property type="term" value="F:ATP binding"/>
    <property type="evidence" value="ECO:0007669"/>
    <property type="project" value="UniProtKB-KW"/>
</dbReference>
<organism evidence="9 10">
    <name type="scientific">Rhizobium etli 8C-3</name>
    <dbReference type="NCBI Taxonomy" id="538025"/>
    <lineage>
        <taxon>Bacteria</taxon>
        <taxon>Pseudomonadati</taxon>
        <taxon>Pseudomonadota</taxon>
        <taxon>Alphaproteobacteria</taxon>
        <taxon>Hyphomicrobiales</taxon>
        <taxon>Rhizobiaceae</taxon>
        <taxon>Rhizobium/Agrobacterium group</taxon>
        <taxon>Rhizobium</taxon>
    </lineage>
</organism>
<dbReference type="GO" id="GO:0015833">
    <property type="term" value="P:peptide transport"/>
    <property type="evidence" value="ECO:0007669"/>
    <property type="project" value="InterPro"/>
</dbReference>
<evidence type="ECO:0000256" key="5">
    <source>
        <dbReference type="ARBA" id="ARBA00022741"/>
    </source>
</evidence>
<evidence type="ECO:0000256" key="2">
    <source>
        <dbReference type="ARBA" id="ARBA00005417"/>
    </source>
</evidence>
<dbReference type="InterPro" id="IPR003439">
    <property type="entry name" value="ABC_transporter-like_ATP-bd"/>
</dbReference>
<dbReference type="GO" id="GO:0016887">
    <property type="term" value="F:ATP hydrolysis activity"/>
    <property type="evidence" value="ECO:0007669"/>
    <property type="project" value="InterPro"/>
</dbReference>
<accession>A0A1L5PCX6</accession>
<dbReference type="CDD" id="cd03257">
    <property type="entry name" value="ABC_NikE_OppD_transporters"/>
    <property type="match status" value="2"/>
</dbReference>
<protein>
    <submittedName>
        <fullName evidence="9">Dipeptide/oligopeptide ABC transporter ATP-binding protein</fullName>
    </submittedName>
</protein>
<keyword evidence="3" id="KW-0813">Transport</keyword>
<dbReference type="Pfam" id="PF08352">
    <property type="entry name" value="oligo_HPY"/>
    <property type="match status" value="2"/>
</dbReference>
<dbReference type="InterPro" id="IPR003593">
    <property type="entry name" value="AAA+_ATPase"/>
</dbReference>
<gene>
    <name evidence="9" type="ORF">AM571_PC00252</name>
</gene>
<evidence type="ECO:0000256" key="4">
    <source>
        <dbReference type="ARBA" id="ARBA00022475"/>
    </source>
</evidence>
<keyword evidence="5" id="KW-0547">Nucleotide-binding</keyword>
<dbReference type="InterPro" id="IPR013563">
    <property type="entry name" value="Oligopep_ABC_C"/>
</dbReference>
<dbReference type="NCBIfam" id="NF007739">
    <property type="entry name" value="PRK10419.1"/>
    <property type="match status" value="2"/>
</dbReference>
<dbReference type="Gene3D" id="3.40.50.300">
    <property type="entry name" value="P-loop containing nucleotide triphosphate hydrolases"/>
    <property type="match status" value="2"/>
</dbReference>
<dbReference type="EMBL" id="CP017244">
    <property type="protein sequence ID" value="APO77992.1"/>
    <property type="molecule type" value="Genomic_DNA"/>
</dbReference>
<dbReference type="InterPro" id="IPR017871">
    <property type="entry name" value="ABC_transporter-like_CS"/>
</dbReference>
<dbReference type="GO" id="GO:0005886">
    <property type="term" value="C:plasma membrane"/>
    <property type="evidence" value="ECO:0007669"/>
    <property type="project" value="UniProtKB-SubCell"/>
</dbReference>
<dbReference type="SUPFAM" id="SSF52540">
    <property type="entry name" value="P-loop containing nucleoside triphosphate hydrolases"/>
    <property type="match status" value="2"/>
</dbReference>
<keyword evidence="6 9" id="KW-0067">ATP-binding</keyword>
<dbReference type="Proteomes" id="UP000185109">
    <property type="component" value="Plasmid pRsp8C3c"/>
</dbReference>
<reference evidence="9 10" key="1">
    <citation type="submission" date="2016-09" db="EMBL/GenBank/DDBJ databases">
        <title>The complete genome sequences of Rhizobium gallicum, symbiovars gallicum and phaseoli, symbionts associated to common bean (Phaseolus vulgaris).</title>
        <authorList>
            <person name="Bustos P."/>
            <person name="Santamaria R.I."/>
            <person name="Perez-Carrascal O.M."/>
            <person name="Juarez S."/>
            <person name="Lozano L."/>
            <person name="Martinez-Flores I."/>
            <person name="Martinez-Romero E."/>
            <person name="Cevallos M."/>
            <person name="Romero D."/>
            <person name="Davila G."/>
            <person name="Gonzalez V."/>
        </authorList>
    </citation>
    <scope>NUCLEOTIDE SEQUENCE [LARGE SCALE GENOMIC DNA]</scope>
    <source>
        <strain evidence="9 10">8C-3</strain>
        <plasmid evidence="10">Plasmid prsp8c3c</plasmid>
    </source>
</reference>
<dbReference type="RefSeq" id="WP_074063937.1">
    <property type="nucleotide sequence ID" value="NZ_CP017244.1"/>
</dbReference>
<dbReference type="GO" id="GO:0055085">
    <property type="term" value="P:transmembrane transport"/>
    <property type="evidence" value="ECO:0007669"/>
    <property type="project" value="UniProtKB-ARBA"/>
</dbReference>
<comment type="similarity">
    <text evidence="2">Belongs to the ABC transporter superfamily.</text>
</comment>
<dbReference type="FunFam" id="3.40.50.300:FF:000016">
    <property type="entry name" value="Oligopeptide ABC transporter ATP-binding component"/>
    <property type="match status" value="1"/>
</dbReference>
<dbReference type="PROSITE" id="PS00211">
    <property type="entry name" value="ABC_TRANSPORTER_1"/>
    <property type="match status" value="2"/>
</dbReference>
<dbReference type="PANTHER" id="PTHR43297">
    <property type="entry name" value="OLIGOPEPTIDE TRANSPORT ATP-BINDING PROTEIN APPD"/>
    <property type="match status" value="1"/>
</dbReference>
<dbReference type="PANTHER" id="PTHR43297:SF2">
    <property type="entry name" value="DIPEPTIDE TRANSPORT ATP-BINDING PROTEIN DPPD"/>
    <property type="match status" value="1"/>
</dbReference>
<evidence type="ECO:0000313" key="10">
    <source>
        <dbReference type="Proteomes" id="UP000185109"/>
    </source>
</evidence>
<keyword evidence="4" id="KW-1003">Cell membrane</keyword>
<evidence type="ECO:0000256" key="1">
    <source>
        <dbReference type="ARBA" id="ARBA00004417"/>
    </source>
</evidence>
<evidence type="ECO:0000256" key="7">
    <source>
        <dbReference type="ARBA" id="ARBA00023136"/>
    </source>
</evidence>
<geneLocation type="plasmid" evidence="10">
    <name>prsp8c3c</name>
</geneLocation>
<dbReference type="InterPro" id="IPR027417">
    <property type="entry name" value="P-loop_NTPase"/>
</dbReference>
<evidence type="ECO:0000256" key="3">
    <source>
        <dbReference type="ARBA" id="ARBA00022448"/>
    </source>
</evidence>
<dbReference type="InterPro" id="IPR050388">
    <property type="entry name" value="ABC_Ni/Peptide_Import"/>
</dbReference>
<evidence type="ECO:0000259" key="8">
    <source>
        <dbReference type="PROSITE" id="PS50893"/>
    </source>
</evidence>
<dbReference type="SMART" id="SM00382">
    <property type="entry name" value="AAA"/>
    <property type="match status" value="2"/>
</dbReference>
<sequence>MTHTATPVLSIRNLTIDLPKGGDRTHAVSNLSLDIHEKEILCIVGESGSGKSITSFAAMGLLPKILKPSAGEILFEGRDMLKLSEAEHAELRGSRIGMIFQEPMSALNPCYTVGNQIEEVFETHMQISRAERQARTLALLREVRLPDPERLYHAYPHQLSGGQRQRIVIAIALAMEPRLLIADEPTTALDVTTQAQILDMFKALKESRKAGILFVTHDFDVVAELADRVLVMQKGVVVEQGTAGQVLNSPSHPYTRMLIDAVPKRQGLKGKPATSAPIALRVAGIEKTYSTARTMFKPARKVHAVKPTDFTVLEGQTLGIVGESGSGKTTLVRCLMGLVEPDEGSVWIGNARLETTTAAGRRDFRKHIQIVFQDPYGSLNPRRKIGDLLVEGPVNFGVPRKQAMEKARALLKIVRLEEDALDRYPAQFSGGQRQRISIARALMVEPKILIADEAVSALDVSVQKDVLKLLDDIRKAVGLTVIFITHDLRVAAEISDHILVMSKGEVVEYGTVDDVFGNPQHSYTRQLLAAVPGRGWEAPDMAALGPADAAR</sequence>
<feature type="domain" description="ABC transporter" evidence="8">
    <location>
        <begin position="280"/>
        <end position="528"/>
    </location>
</feature>
<dbReference type="PROSITE" id="PS50893">
    <property type="entry name" value="ABC_TRANSPORTER_2"/>
    <property type="match status" value="2"/>
</dbReference>
<dbReference type="AlphaFoldDB" id="A0A1L5PCX6"/>
<feature type="domain" description="ABC transporter" evidence="8">
    <location>
        <begin position="9"/>
        <end position="259"/>
    </location>
</feature>
<proteinExistence type="inferred from homology"/>
<evidence type="ECO:0000256" key="6">
    <source>
        <dbReference type="ARBA" id="ARBA00022840"/>
    </source>
</evidence>
<keyword evidence="7" id="KW-0472">Membrane</keyword>